<name>A0A6J6Y360_9ZZZZ</name>
<dbReference type="PANTHER" id="PTHR32268">
    <property type="entry name" value="HOMOSERINE O-ACETYLTRANSFERASE"/>
    <property type="match status" value="1"/>
</dbReference>
<sequence length="433" mass="46970">MWQTAQVRNQVSEVFRSRGTSQLSTSALCQSPQIRYEFKLVTSLPAQPNRPDKRPPTGAWQPGHALGGRKFHSVVDGRSFQLDCGQPLHKVDLAYETWGRLNDSASNAVLICHALTGDSHAAGRAVDGHPVAGWWEPLIGPGLAVNTDELFVVCINVLGGCQGSTGPASLDPATGRPYGSSFPVVTIHDMVRTQASLADALGVHKWRCVLGGSMGGMQALEWSIMYRERVGSMVLASATAQASAQQIAWSHIGRSAIEADPGFQGGDYYEAGEGNGPHRGLAIARMAAQVTYRTDQVFSERFSRRSADPVDFTTTHSFDVENYLEYQGEKLVDRFDANSYIRLNRSMDFHDIGRDRGGVAAAFSRVLAPALVASVTSDTLYPPVQQRLLHQGLLEAGSGSKWLEIDSPHGHDGFLIETAQLSSPIAQFLEEHA</sequence>
<evidence type="ECO:0000313" key="3">
    <source>
        <dbReference type="EMBL" id="CAB4801716.1"/>
    </source>
</evidence>
<dbReference type="InterPro" id="IPR008220">
    <property type="entry name" value="HAT_MetX-like"/>
</dbReference>
<proteinExistence type="inferred from homology"/>
<dbReference type="HAMAP" id="MF_00296">
    <property type="entry name" value="MetX_acyltransf"/>
    <property type="match status" value="1"/>
</dbReference>
<dbReference type="InterPro" id="IPR000073">
    <property type="entry name" value="AB_hydrolase_1"/>
</dbReference>
<dbReference type="GO" id="GO:0009086">
    <property type="term" value="P:methionine biosynthetic process"/>
    <property type="evidence" value="ECO:0007669"/>
    <property type="project" value="TreeGrafter"/>
</dbReference>
<evidence type="ECO:0000259" key="2">
    <source>
        <dbReference type="Pfam" id="PF00561"/>
    </source>
</evidence>
<dbReference type="Pfam" id="PF00561">
    <property type="entry name" value="Abhydrolase_1"/>
    <property type="match status" value="1"/>
</dbReference>
<feature type="domain" description="AB hydrolase-1" evidence="2">
    <location>
        <begin position="107"/>
        <end position="414"/>
    </location>
</feature>
<dbReference type="NCBIfam" id="TIGR01392">
    <property type="entry name" value="homoserO_Ac_trn"/>
    <property type="match status" value="1"/>
</dbReference>
<dbReference type="EMBL" id="CAFAAQ010000037">
    <property type="protein sequence ID" value="CAB4801716.1"/>
    <property type="molecule type" value="Genomic_DNA"/>
</dbReference>
<dbReference type="AlphaFoldDB" id="A0A6J6Y360"/>
<dbReference type="PIRSF" id="PIRSF000443">
    <property type="entry name" value="Homoser_Ac_trans"/>
    <property type="match status" value="1"/>
</dbReference>
<protein>
    <submittedName>
        <fullName evidence="3">Unannotated protein</fullName>
    </submittedName>
</protein>
<dbReference type="NCBIfam" id="NF001209">
    <property type="entry name" value="PRK00175.1"/>
    <property type="match status" value="1"/>
</dbReference>
<accession>A0A6J6Y360</accession>
<dbReference type="Gene3D" id="3.40.50.1820">
    <property type="entry name" value="alpha/beta hydrolase"/>
    <property type="match status" value="1"/>
</dbReference>
<dbReference type="PANTHER" id="PTHR32268:SF11">
    <property type="entry name" value="HOMOSERINE O-ACETYLTRANSFERASE"/>
    <property type="match status" value="1"/>
</dbReference>
<gene>
    <name evidence="3" type="ORF">UFOPK3046_00606</name>
</gene>
<dbReference type="GO" id="GO:0004414">
    <property type="term" value="F:homoserine O-acetyltransferase activity"/>
    <property type="evidence" value="ECO:0007669"/>
    <property type="project" value="TreeGrafter"/>
</dbReference>
<evidence type="ECO:0000256" key="1">
    <source>
        <dbReference type="ARBA" id="ARBA00022679"/>
    </source>
</evidence>
<keyword evidence="1" id="KW-0808">Transferase</keyword>
<dbReference type="InterPro" id="IPR029058">
    <property type="entry name" value="AB_hydrolase_fold"/>
</dbReference>
<organism evidence="3">
    <name type="scientific">freshwater metagenome</name>
    <dbReference type="NCBI Taxonomy" id="449393"/>
    <lineage>
        <taxon>unclassified sequences</taxon>
        <taxon>metagenomes</taxon>
        <taxon>ecological metagenomes</taxon>
    </lineage>
</organism>
<reference evidence="3" key="1">
    <citation type="submission" date="2020-05" db="EMBL/GenBank/DDBJ databases">
        <authorList>
            <person name="Chiriac C."/>
            <person name="Salcher M."/>
            <person name="Ghai R."/>
            <person name="Kavagutti S V."/>
        </authorList>
    </citation>
    <scope>NUCLEOTIDE SEQUENCE</scope>
</reference>
<dbReference type="SUPFAM" id="SSF53474">
    <property type="entry name" value="alpha/beta-Hydrolases"/>
    <property type="match status" value="1"/>
</dbReference>
<dbReference type="GO" id="GO:0009092">
    <property type="term" value="P:homoserine metabolic process"/>
    <property type="evidence" value="ECO:0007669"/>
    <property type="project" value="TreeGrafter"/>
</dbReference>